<dbReference type="SUPFAM" id="SSF56112">
    <property type="entry name" value="Protein kinase-like (PK-like)"/>
    <property type="match status" value="1"/>
</dbReference>
<evidence type="ECO:0000256" key="4">
    <source>
        <dbReference type="ARBA" id="ARBA00022777"/>
    </source>
</evidence>
<proteinExistence type="predicted"/>
<gene>
    <name evidence="7" type="ORF">CMV_019920</name>
</gene>
<keyword evidence="5" id="KW-0067">ATP-binding</keyword>
<keyword evidence="8" id="KW-1185">Reference proteome</keyword>
<evidence type="ECO:0008006" key="9">
    <source>
        <dbReference type="Google" id="ProtNLM"/>
    </source>
</evidence>
<keyword evidence="4" id="KW-0418">Kinase</keyword>
<reference evidence="7" key="1">
    <citation type="submission" date="2020-03" db="EMBL/GenBank/DDBJ databases">
        <title>Castanea mollissima Vanexum genome sequencing.</title>
        <authorList>
            <person name="Staton M."/>
        </authorList>
    </citation>
    <scope>NUCLEOTIDE SEQUENCE</scope>
    <source>
        <tissue evidence="7">Leaf</tissue>
    </source>
</reference>
<keyword evidence="6" id="KW-0472">Membrane</keyword>
<evidence type="ECO:0000256" key="3">
    <source>
        <dbReference type="ARBA" id="ARBA00022741"/>
    </source>
</evidence>
<keyword evidence="1" id="KW-0723">Serine/threonine-protein kinase</keyword>
<evidence type="ECO:0000256" key="2">
    <source>
        <dbReference type="ARBA" id="ARBA00022679"/>
    </source>
</evidence>
<evidence type="ECO:0000313" key="7">
    <source>
        <dbReference type="EMBL" id="KAF3954784.1"/>
    </source>
</evidence>
<dbReference type="PANTHER" id="PTHR27002:SF214">
    <property type="entry name" value="RECEPTOR-LIKE SERINE_THREONINE-PROTEIN KINASE"/>
    <property type="match status" value="1"/>
</dbReference>
<dbReference type="GO" id="GO:0005524">
    <property type="term" value="F:ATP binding"/>
    <property type="evidence" value="ECO:0007669"/>
    <property type="project" value="UniProtKB-KW"/>
</dbReference>
<sequence>SIHKLNKKKRVVVIITASIISGLLTLGLLWRFTWKTTNRRRERKKEDVDVPLFNFTTVATATNKFSPANVIGAGGFGPVYKGRLCNGQDIAVKRLSKNSRQDFGLARTFVGDESEVKTDRVVGTYGYMSPEYAVDGRFSVKSDVFSMVSTPEADVTDRPEKRPKMISVPFTFSEADLEGTSQPHDDALVVMLENLVLYLIQNI</sequence>
<dbReference type="Gene3D" id="3.30.200.20">
    <property type="entry name" value="Phosphorylase Kinase, domain 1"/>
    <property type="match status" value="1"/>
</dbReference>
<dbReference type="AlphaFoldDB" id="A0A8J4QXI1"/>
<feature type="non-terminal residue" evidence="7">
    <location>
        <position position="203"/>
    </location>
</feature>
<accession>A0A8J4QXI1</accession>
<dbReference type="Proteomes" id="UP000737018">
    <property type="component" value="Unassembled WGS sequence"/>
</dbReference>
<organism evidence="7 8">
    <name type="scientific">Castanea mollissima</name>
    <name type="common">Chinese chestnut</name>
    <dbReference type="NCBI Taxonomy" id="60419"/>
    <lineage>
        <taxon>Eukaryota</taxon>
        <taxon>Viridiplantae</taxon>
        <taxon>Streptophyta</taxon>
        <taxon>Embryophyta</taxon>
        <taxon>Tracheophyta</taxon>
        <taxon>Spermatophyta</taxon>
        <taxon>Magnoliopsida</taxon>
        <taxon>eudicotyledons</taxon>
        <taxon>Gunneridae</taxon>
        <taxon>Pentapetalae</taxon>
        <taxon>rosids</taxon>
        <taxon>fabids</taxon>
        <taxon>Fagales</taxon>
        <taxon>Fagaceae</taxon>
        <taxon>Castanea</taxon>
    </lineage>
</organism>
<evidence type="ECO:0000256" key="1">
    <source>
        <dbReference type="ARBA" id="ARBA00022527"/>
    </source>
</evidence>
<dbReference type="PANTHER" id="PTHR27002">
    <property type="entry name" value="RECEPTOR-LIKE SERINE/THREONINE-PROTEIN KINASE SD1-8"/>
    <property type="match status" value="1"/>
</dbReference>
<dbReference type="GO" id="GO:0005886">
    <property type="term" value="C:plasma membrane"/>
    <property type="evidence" value="ECO:0007669"/>
    <property type="project" value="TreeGrafter"/>
</dbReference>
<comment type="caution">
    <text evidence="7">The sequence shown here is derived from an EMBL/GenBank/DDBJ whole genome shotgun (WGS) entry which is preliminary data.</text>
</comment>
<dbReference type="EMBL" id="JRKL02003588">
    <property type="protein sequence ID" value="KAF3954784.1"/>
    <property type="molecule type" value="Genomic_DNA"/>
</dbReference>
<keyword evidence="3" id="KW-0547">Nucleotide-binding</keyword>
<dbReference type="GO" id="GO:0004674">
    <property type="term" value="F:protein serine/threonine kinase activity"/>
    <property type="evidence" value="ECO:0007669"/>
    <property type="project" value="UniProtKB-KW"/>
</dbReference>
<dbReference type="Gene3D" id="1.10.510.10">
    <property type="entry name" value="Transferase(Phosphotransferase) domain 1"/>
    <property type="match status" value="1"/>
</dbReference>
<dbReference type="OrthoDB" id="4062651at2759"/>
<feature type="transmembrane region" description="Helical" evidence="6">
    <location>
        <begin position="12"/>
        <end position="34"/>
    </location>
</feature>
<protein>
    <recommendedName>
        <fullName evidence="9">Protein kinase domain-containing protein</fullName>
    </recommendedName>
</protein>
<keyword evidence="6" id="KW-1133">Transmembrane helix</keyword>
<name>A0A8J4QXI1_9ROSI</name>
<dbReference type="InterPro" id="IPR011009">
    <property type="entry name" value="Kinase-like_dom_sf"/>
</dbReference>
<keyword evidence="6" id="KW-0812">Transmembrane</keyword>
<evidence type="ECO:0000256" key="6">
    <source>
        <dbReference type="SAM" id="Phobius"/>
    </source>
</evidence>
<keyword evidence="2" id="KW-0808">Transferase</keyword>
<evidence type="ECO:0000256" key="5">
    <source>
        <dbReference type="ARBA" id="ARBA00022840"/>
    </source>
</evidence>
<evidence type="ECO:0000313" key="8">
    <source>
        <dbReference type="Proteomes" id="UP000737018"/>
    </source>
</evidence>